<dbReference type="RefSeq" id="WP_029493948.1">
    <property type="nucleotide sequence ID" value="NZ_ATKF01000107.1"/>
</dbReference>
<accession>A0A0S2ZN89</accession>
<protein>
    <recommendedName>
        <fullName evidence="1">Reverse transcriptase domain-containing protein</fullName>
    </recommendedName>
</protein>
<dbReference type="Proteomes" id="UP000063275">
    <property type="component" value="Chromosome"/>
</dbReference>
<organism evidence="2">
    <name type="scientific">Fusobacterium hwasookii ChDC F174</name>
    <dbReference type="NCBI Taxonomy" id="1307442"/>
    <lineage>
        <taxon>Bacteria</taxon>
        <taxon>Fusobacteriati</taxon>
        <taxon>Fusobacteriota</taxon>
        <taxon>Fusobacteriia</taxon>
        <taxon>Fusobacteriales</taxon>
        <taxon>Fusobacteriaceae</taxon>
        <taxon>Fusobacterium</taxon>
    </lineage>
</organism>
<reference evidence="2 3" key="1">
    <citation type="submission" date="2015-11" db="EMBL/GenBank/DDBJ databases">
        <authorList>
            <person name="Zhang Y."/>
            <person name="Guo Z."/>
        </authorList>
    </citation>
    <scope>NUCLEOTIDE SEQUENCE [LARGE SCALE GENOMIC DNA]</scope>
    <source>
        <strain evidence="2 3">ChDC F174</strain>
    </source>
</reference>
<dbReference type="EMBL" id="CP013331">
    <property type="protein sequence ID" value="ALQ40360.1"/>
    <property type="molecule type" value="Genomic_DNA"/>
</dbReference>
<gene>
    <name evidence="2" type="ORF">RN87_07410</name>
</gene>
<dbReference type="InterPro" id="IPR000477">
    <property type="entry name" value="RT_dom"/>
</dbReference>
<proteinExistence type="predicted"/>
<dbReference type="CDD" id="cd01646">
    <property type="entry name" value="RT_Bac_retron_I"/>
    <property type="match status" value="1"/>
</dbReference>
<feature type="domain" description="Reverse transcriptase" evidence="1">
    <location>
        <begin position="65"/>
        <end position="395"/>
    </location>
</feature>
<dbReference type="AlphaFoldDB" id="A0A0S2ZN89"/>
<dbReference type="Pfam" id="PF00078">
    <property type="entry name" value="RVT_1"/>
    <property type="match status" value="1"/>
</dbReference>
<dbReference type="OrthoDB" id="9780724at2"/>
<evidence type="ECO:0000259" key="1">
    <source>
        <dbReference type="PROSITE" id="PS50878"/>
    </source>
</evidence>
<evidence type="ECO:0000313" key="3">
    <source>
        <dbReference type="Proteomes" id="UP000063275"/>
    </source>
</evidence>
<dbReference type="KEGG" id="fhw:RN87_07410"/>
<dbReference type="PROSITE" id="PS50878">
    <property type="entry name" value="RT_POL"/>
    <property type="match status" value="1"/>
</dbReference>
<dbReference type="SUPFAM" id="SSF56317">
    <property type="entry name" value="Carbon-nitrogen hydrolase"/>
    <property type="match status" value="1"/>
</dbReference>
<evidence type="ECO:0000313" key="2">
    <source>
        <dbReference type="EMBL" id="ALQ40360.1"/>
    </source>
</evidence>
<sequence length="1004" mass="120468">MESISLEDIESAYLRLKRAIYYENNVLLHLKIKLAEFENNEEFLKQDKRKKFFENFKKEIDILSLGEDSEYFNNLFLNIRSKKVIKKLNEKVDKNIYKIIEESLEDLKDDKKKEKLFSKINKKIQTDFNKKKISYNYFIDCPIELHILSVLWIMKVGYKLDLQLDRENNIYSYGYRLDMNKNNRDNFTTESNIIKEKTIFKRYPEQYQKWKNNGIKEVKHILEKNENAVIINLDLKKFYYNINTQELKNKIKKIDENILNSYLTQAILTINEIYIEEFIRESKADKDFTSIRKKKNIIPIGIYSSAIFANIYLKDLDNIILEKTSPNYYGRYVDDLFLVFIEYDTEKTKNKKKYIKEKLENILKPKILKEIGVFFNKDMLLTDTKQKLFFLEKNKGKRELLEIEESILERTSTFAFLPNEREIEKLYKKISIDNEEDEKNKKHDVSVYLAKLLMTFSNLEDKENLYDLKNRLNDILLFFEEDNLIKYYMYYEKIFLLLIINGNIEKMEKFYIKVIEYFNKIKENFSIENYLQDSFCFALSLNPILINELKIFKDSEKKIIKNKVKNIIKSNLFKNNIMNIPLLSYTKFSDEEIFSIRFLGDNNFKMDENIEIDDEKLILSPRFIHFSEFNNFYLKRDIISFHKNENFDFYKDSLEKFKLNYQRNVENDIETDKIFSKNITFLNKIDKLKFYKITSDKNENYKNIKIGVASLKIKENLKRNLTSGKIALLKKEDITEILNLAKMNKVDILVFPEVSIPYQWLGFLNRFSRENQILITGGLRHIFDSEIPYNNETPRYVFNFLFTILPFEKSKSKMSFMTLRLKNHYSPEEEKVINSKFYMIPTFKSKKYDIFSWKGLCFSNINCFELTDIEARSSFKNYIDLLIASVYNKDTYYFKNILESTCRDLHVFVVQSNTSIYGDCEILQPTNKDNMIMACIKGSQNNNLLIEEVNIESLRDFQLQDYKLQKEENTYKITPPNINKDIVRLRKDNKLDEHFKKIEENKKE</sequence>
<dbReference type="InterPro" id="IPR036526">
    <property type="entry name" value="C-N_Hydrolase_sf"/>
</dbReference>
<name>A0A0S2ZN89_9FUSO</name>
<dbReference type="Gene3D" id="3.60.110.10">
    <property type="entry name" value="Carbon-nitrogen hydrolase"/>
    <property type="match status" value="1"/>
</dbReference>